<name>A0ABU4RCI8_9FLAO</name>
<dbReference type="Proteomes" id="UP001273350">
    <property type="component" value="Unassembled WGS sequence"/>
</dbReference>
<proteinExistence type="predicted"/>
<evidence type="ECO:0000313" key="2">
    <source>
        <dbReference type="Proteomes" id="UP001273350"/>
    </source>
</evidence>
<keyword evidence="2" id="KW-1185">Reference proteome</keyword>
<evidence type="ECO:0000313" key="1">
    <source>
        <dbReference type="EMBL" id="MDX6190297.1"/>
    </source>
</evidence>
<comment type="caution">
    <text evidence="1">The sequence shown here is derived from an EMBL/GenBank/DDBJ whole genome shotgun (WGS) entry which is preliminary data.</text>
</comment>
<gene>
    <name evidence="1" type="ORF">SGQ83_13130</name>
</gene>
<organism evidence="1 2">
    <name type="scientific">Flavobacterium cupriresistens</name>
    <dbReference type="NCBI Taxonomy" id="2893885"/>
    <lineage>
        <taxon>Bacteria</taxon>
        <taxon>Pseudomonadati</taxon>
        <taxon>Bacteroidota</taxon>
        <taxon>Flavobacteriia</taxon>
        <taxon>Flavobacteriales</taxon>
        <taxon>Flavobacteriaceae</taxon>
        <taxon>Flavobacterium</taxon>
    </lineage>
</organism>
<reference evidence="1 2" key="1">
    <citation type="submission" date="2023-11" db="EMBL/GenBank/DDBJ databases">
        <title>Unpublished Manusciprt.</title>
        <authorList>
            <person name="Saticioglu I.B."/>
            <person name="Ay H."/>
            <person name="Ajmi N."/>
            <person name="Altun S."/>
            <person name="Duman M."/>
        </authorList>
    </citation>
    <scope>NUCLEOTIDE SEQUENCE [LARGE SCALE GENOMIC DNA]</scope>
    <source>
        <strain evidence="1 2">Fl-318</strain>
    </source>
</reference>
<dbReference type="RefSeq" id="WP_230003872.1">
    <property type="nucleotide sequence ID" value="NZ_CP087134.1"/>
</dbReference>
<sequence length="86" mass="9893">MGLPELKDKIRLQLDLADERVLQIVSSVFDNYLNEVVSCDAKGYPVSLSEYHNKVEEGLDDVKYNRIVSKENLSKEMEDWDIVLSC</sequence>
<protein>
    <submittedName>
        <fullName evidence="1">Uncharacterized protein</fullName>
    </submittedName>
</protein>
<accession>A0ABU4RCI8</accession>
<dbReference type="EMBL" id="JAWXVI010000007">
    <property type="protein sequence ID" value="MDX6190297.1"/>
    <property type="molecule type" value="Genomic_DNA"/>
</dbReference>